<organism evidence="2 3">
    <name type="scientific">Ranitomeya imitator</name>
    <name type="common">mimic poison frog</name>
    <dbReference type="NCBI Taxonomy" id="111125"/>
    <lineage>
        <taxon>Eukaryota</taxon>
        <taxon>Metazoa</taxon>
        <taxon>Chordata</taxon>
        <taxon>Craniata</taxon>
        <taxon>Vertebrata</taxon>
        <taxon>Euteleostomi</taxon>
        <taxon>Amphibia</taxon>
        <taxon>Batrachia</taxon>
        <taxon>Anura</taxon>
        <taxon>Neobatrachia</taxon>
        <taxon>Hyloidea</taxon>
        <taxon>Dendrobatidae</taxon>
        <taxon>Dendrobatinae</taxon>
        <taxon>Ranitomeya</taxon>
    </lineage>
</organism>
<dbReference type="Gene3D" id="3.40.50.300">
    <property type="entry name" value="P-loop containing nucleotide triphosphate hydrolases"/>
    <property type="match status" value="1"/>
</dbReference>
<dbReference type="PANTHER" id="PTHR10760">
    <property type="entry name" value="TORSIN"/>
    <property type="match status" value="1"/>
</dbReference>
<sequence length="253" mass="29364">MEPQPDSREDTGWSFFSLPYLGHVPEYRTPCAFCYSSNVAALKYGKTGALKKDYQDNVFGQHLVELVVLKAVPDFLNNPNPKKPLVLSFHGWTGGGKNHVSQTLVRNIYPRVDKRKKCVQSFDVAYHFSQEENIVKEMLKQRIYETVKECERAIFIFDEMDKMPPGLIDVIKPYLDYYEELDGLSFRKCIFIFLSNTGGEKLTELAIEFWRNHKEREDIKLSDVESHLSRHAFNKKNVMGHELSKECDKNAKE</sequence>
<dbReference type="InterPro" id="IPR010448">
    <property type="entry name" value="Torsin"/>
</dbReference>
<gene>
    <name evidence="2" type="ORF">RIMI_LOCUS6740005</name>
</gene>
<evidence type="ECO:0000256" key="1">
    <source>
        <dbReference type="ARBA" id="ARBA00006235"/>
    </source>
</evidence>
<dbReference type="Proteomes" id="UP001176940">
    <property type="component" value="Unassembled WGS sequence"/>
</dbReference>
<dbReference type="InterPro" id="IPR027417">
    <property type="entry name" value="P-loop_NTPase"/>
</dbReference>
<dbReference type="Pfam" id="PF06309">
    <property type="entry name" value="Torsin"/>
    <property type="match status" value="1"/>
</dbReference>
<dbReference type="PANTHER" id="PTHR10760:SF2">
    <property type="entry name" value="LD13476P-RELATED"/>
    <property type="match status" value="1"/>
</dbReference>
<reference evidence="2" key="1">
    <citation type="submission" date="2023-07" db="EMBL/GenBank/DDBJ databases">
        <authorList>
            <person name="Stuckert A."/>
        </authorList>
    </citation>
    <scope>NUCLEOTIDE SEQUENCE</scope>
</reference>
<keyword evidence="3" id="KW-1185">Reference proteome</keyword>
<dbReference type="PRINTS" id="PR00300">
    <property type="entry name" value="CLPPROTEASEA"/>
</dbReference>
<dbReference type="EMBL" id="CAUEEQ010012325">
    <property type="protein sequence ID" value="CAJ0936442.1"/>
    <property type="molecule type" value="Genomic_DNA"/>
</dbReference>
<evidence type="ECO:0000313" key="2">
    <source>
        <dbReference type="EMBL" id="CAJ0936442.1"/>
    </source>
</evidence>
<dbReference type="SUPFAM" id="SSF52540">
    <property type="entry name" value="P-loop containing nucleoside triphosphate hydrolases"/>
    <property type="match status" value="1"/>
</dbReference>
<protein>
    <submittedName>
        <fullName evidence="2">Uncharacterized protein</fullName>
    </submittedName>
</protein>
<name>A0ABN9L980_9NEOB</name>
<accession>A0ABN9L980</accession>
<proteinExistence type="inferred from homology"/>
<evidence type="ECO:0000313" key="3">
    <source>
        <dbReference type="Proteomes" id="UP001176940"/>
    </source>
</evidence>
<comment type="caution">
    <text evidence="2">The sequence shown here is derived from an EMBL/GenBank/DDBJ whole genome shotgun (WGS) entry which is preliminary data.</text>
</comment>
<comment type="similarity">
    <text evidence="1">Belongs to the ClpA/ClpB family. Torsin subfamily.</text>
</comment>
<dbReference type="InterPro" id="IPR001270">
    <property type="entry name" value="ClpA/B"/>
</dbReference>